<dbReference type="Gene3D" id="1.10.287.130">
    <property type="match status" value="1"/>
</dbReference>
<gene>
    <name evidence="15" type="ORF">HRH59_11570</name>
</gene>
<keyword evidence="11" id="KW-0902">Two-component regulatory system</keyword>
<keyword evidence="5" id="KW-0808">Transferase</keyword>
<dbReference type="EMBL" id="JABSOD010000010">
    <property type="protein sequence ID" value="NRQ43182.1"/>
    <property type="molecule type" value="Genomic_DNA"/>
</dbReference>
<dbReference type="RefSeq" id="WP_173501424.1">
    <property type="nucleotide sequence ID" value="NZ_JABSOD010000010.1"/>
</dbReference>
<comment type="subcellular location">
    <subcellularLocation>
        <location evidence="2">Membrane</location>
        <topology evidence="2">Multi-pass membrane protein</topology>
    </subcellularLocation>
</comment>
<keyword evidence="7" id="KW-0547">Nucleotide-binding</keyword>
<evidence type="ECO:0000256" key="12">
    <source>
        <dbReference type="ARBA" id="ARBA00023136"/>
    </source>
</evidence>
<keyword evidence="6 13" id="KW-0812">Transmembrane</keyword>
<keyword evidence="16" id="KW-1185">Reference proteome</keyword>
<evidence type="ECO:0000313" key="15">
    <source>
        <dbReference type="EMBL" id="NRQ43182.1"/>
    </source>
</evidence>
<evidence type="ECO:0000256" key="10">
    <source>
        <dbReference type="ARBA" id="ARBA00022989"/>
    </source>
</evidence>
<evidence type="ECO:0000256" key="6">
    <source>
        <dbReference type="ARBA" id="ARBA00022692"/>
    </source>
</evidence>
<dbReference type="SUPFAM" id="SSF47384">
    <property type="entry name" value="Homodimeric domain of signal transducing histidine kinase"/>
    <property type="match status" value="1"/>
</dbReference>
<evidence type="ECO:0000256" key="3">
    <source>
        <dbReference type="ARBA" id="ARBA00012438"/>
    </source>
</evidence>
<feature type="transmembrane region" description="Helical" evidence="13">
    <location>
        <begin position="58"/>
        <end position="76"/>
    </location>
</feature>
<feature type="domain" description="Histidine kinase" evidence="14">
    <location>
        <begin position="151"/>
        <end position="348"/>
    </location>
</feature>
<keyword evidence="9" id="KW-0067">ATP-binding</keyword>
<dbReference type="CDD" id="cd00075">
    <property type="entry name" value="HATPase"/>
    <property type="match status" value="1"/>
</dbReference>
<dbReference type="PROSITE" id="PS50109">
    <property type="entry name" value="HIS_KIN"/>
    <property type="match status" value="1"/>
</dbReference>
<dbReference type="Pfam" id="PF00512">
    <property type="entry name" value="HisKA"/>
    <property type="match status" value="1"/>
</dbReference>
<dbReference type="Pfam" id="PF13493">
    <property type="entry name" value="DUF4118"/>
    <property type="match status" value="1"/>
</dbReference>
<evidence type="ECO:0000259" key="14">
    <source>
        <dbReference type="PROSITE" id="PS50109"/>
    </source>
</evidence>
<keyword evidence="4" id="KW-0597">Phosphoprotein</keyword>
<evidence type="ECO:0000256" key="2">
    <source>
        <dbReference type="ARBA" id="ARBA00004141"/>
    </source>
</evidence>
<dbReference type="SUPFAM" id="SSF55874">
    <property type="entry name" value="ATPase domain of HSP90 chaperone/DNA topoisomerase II/histidine kinase"/>
    <property type="match status" value="1"/>
</dbReference>
<comment type="caution">
    <text evidence="15">The sequence shown here is derived from an EMBL/GenBank/DDBJ whole genome shotgun (WGS) entry which is preliminary data.</text>
</comment>
<feature type="transmembrane region" description="Helical" evidence="13">
    <location>
        <begin position="88"/>
        <end position="107"/>
    </location>
</feature>
<dbReference type="Gene3D" id="3.30.565.10">
    <property type="entry name" value="Histidine kinase-like ATPase, C-terminal domain"/>
    <property type="match status" value="2"/>
</dbReference>
<dbReference type="GO" id="GO:0000155">
    <property type="term" value="F:phosphorelay sensor kinase activity"/>
    <property type="evidence" value="ECO:0007669"/>
    <property type="project" value="InterPro"/>
</dbReference>
<dbReference type="PANTHER" id="PTHR45569:SF1">
    <property type="entry name" value="SENSOR PROTEIN KDPD"/>
    <property type="match status" value="1"/>
</dbReference>
<dbReference type="Pfam" id="PF02518">
    <property type="entry name" value="HATPase_c"/>
    <property type="match status" value="1"/>
</dbReference>
<dbReference type="InterPro" id="IPR003594">
    <property type="entry name" value="HATPase_dom"/>
</dbReference>
<dbReference type="CDD" id="cd00082">
    <property type="entry name" value="HisKA"/>
    <property type="match status" value="1"/>
</dbReference>
<protein>
    <recommendedName>
        <fullName evidence="3">histidine kinase</fullName>
        <ecNumber evidence="3">2.7.13.3</ecNumber>
    </recommendedName>
</protein>
<dbReference type="InterPro" id="IPR025201">
    <property type="entry name" value="KdpD_TM"/>
</dbReference>
<reference evidence="15 16" key="1">
    <citation type="submission" date="2020-06" db="EMBL/GenBank/DDBJ databases">
        <title>Rheinheimera sp. nov., a marine bacterium isolated from coastal.</title>
        <authorList>
            <person name="Yu Q."/>
            <person name="Qi Y."/>
            <person name="Pu J."/>
        </authorList>
    </citation>
    <scope>NUCLEOTIDE SEQUENCE [LARGE SCALE GENOMIC DNA]</scope>
    <source>
        <strain evidence="15 16">YQF-2</strain>
    </source>
</reference>
<evidence type="ECO:0000256" key="8">
    <source>
        <dbReference type="ARBA" id="ARBA00022777"/>
    </source>
</evidence>
<organism evidence="15 16">
    <name type="scientific">Rheinheimera lutimaris</name>
    <dbReference type="NCBI Taxonomy" id="2740584"/>
    <lineage>
        <taxon>Bacteria</taxon>
        <taxon>Pseudomonadati</taxon>
        <taxon>Pseudomonadota</taxon>
        <taxon>Gammaproteobacteria</taxon>
        <taxon>Chromatiales</taxon>
        <taxon>Chromatiaceae</taxon>
        <taxon>Rheinheimera</taxon>
    </lineage>
</organism>
<evidence type="ECO:0000256" key="4">
    <source>
        <dbReference type="ARBA" id="ARBA00022553"/>
    </source>
</evidence>
<sequence>MKLSHAGHFSIWLLLLLALVVPVMLALLLLPARALLNTTDVAMLQLLWVTWVAQQAGQRWAVITTVSSVLLLNWFFVEPYNTLYINHIDYLITFIVMLLLGSFIGRLSGRLRVELARAKKHMRQRQLLAGKNRQARFQAELEHSRAMLLRSISHDLRTPLATIMGASSMLADSELTLSNEEIREQAGNIYRQSGLLSEHFDKVMELSRVQQPQRTLARADLDVADVVSAAISRRVQLLSHQPLQIQLSNNTHCLADSTLLEIALANMLENAVRHGAAPVSVSFNQDNGYYHLRVSNAIASHSRAQRDSGTGLGTAICKAVMQLHGGQFSLQSNNNQTMLAQLRWPATTDTAE</sequence>
<dbReference type="GO" id="GO:0005886">
    <property type="term" value="C:plasma membrane"/>
    <property type="evidence" value="ECO:0007669"/>
    <property type="project" value="TreeGrafter"/>
</dbReference>
<dbReference type="InterPro" id="IPR038318">
    <property type="entry name" value="KdpD_sf"/>
</dbReference>
<evidence type="ECO:0000313" key="16">
    <source>
        <dbReference type="Proteomes" id="UP000523161"/>
    </source>
</evidence>
<dbReference type="AlphaFoldDB" id="A0A7Y5ARG9"/>
<dbReference type="InterPro" id="IPR036097">
    <property type="entry name" value="HisK_dim/P_sf"/>
</dbReference>
<evidence type="ECO:0000256" key="11">
    <source>
        <dbReference type="ARBA" id="ARBA00023012"/>
    </source>
</evidence>
<keyword evidence="8" id="KW-0418">Kinase</keyword>
<dbReference type="InterPro" id="IPR003661">
    <property type="entry name" value="HisK_dim/P_dom"/>
</dbReference>
<dbReference type="InterPro" id="IPR005467">
    <property type="entry name" value="His_kinase_dom"/>
</dbReference>
<accession>A0A7Y5ARG9</accession>
<dbReference type="GO" id="GO:0005524">
    <property type="term" value="F:ATP binding"/>
    <property type="evidence" value="ECO:0007669"/>
    <property type="project" value="UniProtKB-KW"/>
</dbReference>
<dbReference type="SMART" id="SM00388">
    <property type="entry name" value="HisKA"/>
    <property type="match status" value="1"/>
</dbReference>
<evidence type="ECO:0000256" key="5">
    <source>
        <dbReference type="ARBA" id="ARBA00022679"/>
    </source>
</evidence>
<evidence type="ECO:0000256" key="9">
    <source>
        <dbReference type="ARBA" id="ARBA00022840"/>
    </source>
</evidence>
<keyword evidence="12 13" id="KW-0472">Membrane</keyword>
<dbReference type="InterPro" id="IPR036890">
    <property type="entry name" value="HATPase_C_sf"/>
</dbReference>
<keyword evidence="10 13" id="KW-1133">Transmembrane helix</keyword>
<dbReference type="PANTHER" id="PTHR45569">
    <property type="entry name" value="SENSOR PROTEIN KDPD"/>
    <property type="match status" value="1"/>
</dbReference>
<dbReference type="EC" id="2.7.13.3" evidence="3"/>
<comment type="catalytic activity">
    <reaction evidence="1">
        <text>ATP + protein L-histidine = ADP + protein N-phospho-L-histidine.</text>
        <dbReference type="EC" id="2.7.13.3"/>
    </reaction>
</comment>
<dbReference type="Proteomes" id="UP000523161">
    <property type="component" value="Unassembled WGS sequence"/>
</dbReference>
<proteinExistence type="predicted"/>
<dbReference type="SMART" id="SM00387">
    <property type="entry name" value="HATPase_c"/>
    <property type="match status" value="1"/>
</dbReference>
<dbReference type="InterPro" id="IPR052023">
    <property type="entry name" value="Histidine_kinase_KdpD"/>
</dbReference>
<evidence type="ECO:0000256" key="7">
    <source>
        <dbReference type="ARBA" id="ARBA00022741"/>
    </source>
</evidence>
<evidence type="ECO:0000256" key="13">
    <source>
        <dbReference type="SAM" id="Phobius"/>
    </source>
</evidence>
<dbReference type="Gene3D" id="1.20.120.620">
    <property type="entry name" value="Backbone structure of the membrane domain of e. Coli histidine kinase receptor kdpd"/>
    <property type="match status" value="1"/>
</dbReference>
<name>A0A7Y5ARG9_9GAMM</name>
<evidence type="ECO:0000256" key="1">
    <source>
        <dbReference type="ARBA" id="ARBA00000085"/>
    </source>
</evidence>